<dbReference type="Gene3D" id="3.40.50.300">
    <property type="entry name" value="P-loop containing nucleotide triphosphate hydrolases"/>
    <property type="match status" value="1"/>
</dbReference>
<protein>
    <submittedName>
        <fullName evidence="3">AAA domain-containing protein</fullName>
    </submittedName>
</protein>
<sequence length="792" mass="90010">MTQRIQLERSSLYLRVGLALLLALLYMGLSTQLSHAAVPLNRGIPADRSESTLDYWTERLAQNSVASEREFRQFDSDLNHSINQFKLLLQSPQTTLSDVGANRRLLAGLIDLRRRIFAQAPPALRREVYGFGELGVLSAKTEFAIVDIATHAHRFEIQQTIYSAESGWQLSAMIEARLAGQLTLLLIGFVVWRFRIVPQLQVAAVNREYSVSRWRSTLSWLLLSMRRPLEFLVLLWAVMEIISSELPRLDFSILHDALFWAVGSFLLARLIYTIGATEYRRNHTLDRNARKRWQVIFTAATIGALIGFGYDAAHDLNLAKMTLETWYLLALIPLSLPLVVFHCAVWREHIFETLARVDYQSVGIAKWCLRHQSGFSAWYVVPVAAIYLSWQWLSRSVLAVLAENPTFRILLSYLFQAEVAKQVAKSEGEEPKLLPISQSQKDEIVRGPGEHIPVDEALSRRITALVNLNRSTISLIHGARASGKTALLRGLAKQLTSQQHEESISVRIVDCPRGDFEHLLEAMQAQSFNDAQSASEVISYLRDGEEQVICIDNAHRLVTPTIGGLGEFERLIRLIRRSSDSISWILTIDTAAWRFIQRARGERFKFDLEDRMPIWASADIQQLIDSTNASLSLKLSFDRLNLPRQFDELVQPSDEELATIRFRRILSDYCGGNPGIALQLWSQSLFIDPSIPSTYLVQVFDISRDGTIDNLSVSLHLVLRSILQLELAIRSDIENATKCSSEEVIDALRLLGNLGVVERTDQGFYRVTWLWYREVCSLMQRKHLLVMGELKK</sequence>
<accession>A0A3M0ABY4</accession>
<dbReference type="GO" id="GO:0016887">
    <property type="term" value="F:ATP hydrolysis activity"/>
    <property type="evidence" value="ECO:0007669"/>
    <property type="project" value="InterPro"/>
</dbReference>
<evidence type="ECO:0000259" key="2">
    <source>
        <dbReference type="SMART" id="SM00382"/>
    </source>
</evidence>
<dbReference type="InterPro" id="IPR003593">
    <property type="entry name" value="AAA+_ATPase"/>
</dbReference>
<dbReference type="InterPro" id="IPR049945">
    <property type="entry name" value="AAA_22"/>
</dbReference>
<dbReference type="InterPro" id="IPR027417">
    <property type="entry name" value="P-loop_NTPase"/>
</dbReference>
<dbReference type="Pfam" id="PF13401">
    <property type="entry name" value="AAA_22"/>
    <property type="match status" value="1"/>
</dbReference>
<dbReference type="AlphaFoldDB" id="A0A3M0ABY4"/>
<dbReference type="SMART" id="SM00382">
    <property type="entry name" value="AAA"/>
    <property type="match status" value="1"/>
</dbReference>
<dbReference type="EMBL" id="REFJ01000001">
    <property type="protein sequence ID" value="RMA82420.1"/>
    <property type="molecule type" value="Genomic_DNA"/>
</dbReference>
<feature type="transmembrane region" description="Helical" evidence="1">
    <location>
        <begin position="12"/>
        <end position="29"/>
    </location>
</feature>
<feature type="transmembrane region" description="Helical" evidence="1">
    <location>
        <begin position="293"/>
        <end position="313"/>
    </location>
</feature>
<feature type="domain" description="AAA+ ATPase" evidence="2">
    <location>
        <begin position="470"/>
        <end position="647"/>
    </location>
</feature>
<comment type="caution">
    <text evidence="3">The sequence shown here is derived from an EMBL/GenBank/DDBJ whole genome shotgun (WGS) entry which is preliminary data.</text>
</comment>
<name>A0A3M0ABY4_9GAMM</name>
<dbReference type="RefSeq" id="WP_170150745.1">
    <property type="nucleotide sequence ID" value="NZ_REFJ01000001.1"/>
</dbReference>
<feature type="transmembrane region" description="Helical" evidence="1">
    <location>
        <begin position="375"/>
        <end position="393"/>
    </location>
</feature>
<evidence type="ECO:0000256" key="1">
    <source>
        <dbReference type="SAM" id="Phobius"/>
    </source>
</evidence>
<organism evidence="3 4">
    <name type="scientific">Umboniibacter marinipuniceus</name>
    <dbReference type="NCBI Taxonomy" id="569599"/>
    <lineage>
        <taxon>Bacteria</taxon>
        <taxon>Pseudomonadati</taxon>
        <taxon>Pseudomonadota</taxon>
        <taxon>Gammaproteobacteria</taxon>
        <taxon>Cellvibrionales</taxon>
        <taxon>Cellvibrionaceae</taxon>
        <taxon>Umboniibacter</taxon>
    </lineage>
</organism>
<keyword evidence="1" id="KW-0812">Transmembrane</keyword>
<reference evidence="3 4" key="1">
    <citation type="submission" date="2018-10" db="EMBL/GenBank/DDBJ databases">
        <title>Genomic Encyclopedia of Type Strains, Phase IV (KMG-IV): sequencing the most valuable type-strain genomes for metagenomic binning, comparative biology and taxonomic classification.</title>
        <authorList>
            <person name="Goeker M."/>
        </authorList>
    </citation>
    <scope>NUCLEOTIDE SEQUENCE [LARGE SCALE GENOMIC DNA]</scope>
    <source>
        <strain evidence="3 4">DSM 25080</strain>
    </source>
</reference>
<feature type="transmembrane region" description="Helical" evidence="1">
    <location>
        <begin position="325"/>
        <end position="346"/>
    </location>
</feature>
<gene>
    <name evidence="3" type="ORF">DFR27_0369</name>
</gene>
<proteinExistence type="predicted"/>
<keyword evidence="1" id="KW-1133">Transmembrane helix</keyword>
<evidence type="ECO:0000313" key="3">
    <source>
        <dbReference type="EMBL" id="RMA82420.1"/>
    </source>
</evidence>
<dbReference type="Proteomes" id="UP000267187">
    <property type="component" value="Unassembled WGS sequence"/>
</dbReference>
<keyword evidence="4" id="KW-1185">Reference proteome</keyword>
<dbReference type="SUPFAM" id="SSF52540">
    <property type="entry name" value="P-loop containing nucleoside triphosphate hydrolases"/>
    <property type="match status" value="1"/>
</dbReference>
<keyword evidence="1" id="KW-0472">Membrane</keyword>
<evidence type="ECO:0000313" key="4">
    <source>
        <dbReference type="Proteomes" id="UP000267187"/>
    </source>
</evidence>
<feature type="transmembrane region" description="Helical" evidence="1">
    <location>
        <begin position="251"/>
        <end position="272"/>
    </location>
</feature>